<dbReference type="EMBL" id="MBLM01000002">
    <property type="protein sequence ID" value="OHV46505.1"/>
    <property type="molecule type" value="Genomic_DNA"/>
</dbReference>
<evidence type="ECO:0000313" key="6">
    <source>
        <dbReference type="Proteomes" id="UP000179627"/>
    </source>
</evidence>
<dbReference type="Pfam" id="PF00534">
    <property type="entry name" value="Glycos_transf_1"/>
    <property type="match status" value="1"/>
</dbReference>
<organism evidence="5 6">
    <name type="scientific">Parafrankia colletiae</name>
    <dbReference type="NCBI Taxonomy" id="573497"/>
    <lineage>
        <taxon>Bacteria</taxon>
        <taxon>Bacillati</taxon>
        <taxon>Actinomycetota</taxon>
        <taxon>Actinomycetes</taxon>
        <taxon>Frankiales</taxon>
        <taxon>Frankiaceae</taxon>
        <taxon>Parafrankia</taxon>
    </lineage>
</organism>
<keyword evidence="2 5" id="KW-0808">Transferase</keyword>
<feature type="domain" description="Glycosyl transferase family 1" evidence="3">
    <location>
        <begin position="210"/>
        <end position="327"/>
    </location>
</feature>
<protein>
    <submittedName>
        <fullName evidence="5">Glycosyl transferase family 1</fullName>
    </submittedName>
</protein>
<sequence length="396" mass="43738">MNPVPAPNRRTDPVTVLEVLPRMDLAGETIRVVNLLRRLDPTEFRLLFCVTSGAPGSMDEEIRALGGEVYYCRADLRFPFAFRRLLRDVRPDIVHAGVAAFSGVVLAVARGSGVRRRVAHFFTTTDRRGDTVSGRLRRTAGRVLLDAFATDLLAVSEAAMRGQWRESWRLDSRCRVIYNGVELEPFGVAIAGQRPMPSLPELDEFGDVVTQPLTVLHIARPDPVKNRSRAVEIVATMCTRGFDARLRVVGRQSEEETKGLLTLARGLGVSDRVEFLGERGDVPKLLVNSSLLLVTSLREGLPSVVLEACAVGTPVLSSDLPGVAEIARVLPGITMLPLSTPNEIWASTAADLAIVPPTLDERREAMRRLRRSPFTMENWQRDITAVWSQPQPQPQP</sequence>
<evidence type="ECO:0000256" key="1">
    <source>
        <dbReference type="ARBA" id="ARBA00022676"/>
    </source>
</evidence>
<keyword evidence="6" id="KW-1185">Reference proteome</keyword>
<name>A0A1S1RM73_9ACTN</name>
<reference evidence="6" key="1">
    <citation type="submission" date="2016-07" db="EMBL/GenBank/DDBJ databases">
        <title>Sequence Frankia sp. strain CcI1.17.</title>
        <authorList>
            <person name="Ghodhbane-Gtari F."/>
            <person name="Swanson E."/>
            <person name="Gueddou A."/>
            <person name="Morris K."/>
            <person name="Hezbri K."/>
            <person name="Ktari A."/>
            <person name="Nouioui I."/>
            <person name="Abebe-Akele F."/>
            <person name="Simpson S."/>
            <person name="Thomas K."/>
            <person name="Gtari M."/>
            <person name="Tisa L.S."/>
            <person name="Hurst S."/>
        </authorList>
    </citation>
    <scope>NUCLEOTIDE SEQUENCE [LARGE SCALE GENOMIC DNA]</scope>
    <source>
        <strain evidence="6">Cc1.17</strain>
    </source>
</reference>
<feature type="domain" description="Glycosyltransferase subfamily 4-like N-terminal" evidence="4">
    <location>
        <begin position="31"/>
        <end position="184"/>
    </location>
</feature>
<evidence type="ECO:0000259" key="3">
    <source>
        <dbReference type="Pfam" id="PF00534"/>
    </source>
</evidence>
<dbReference type="GO" id="GO:0016757">
    <property type="term" value="F:glycosyltransferase activity"/>
    <property type="evidence" value="ECO:0007669"/>
    <property type="project" value="UniProtKB-KW"/>
</dbReference>
<comment type="caution">
    <text evidence="5">The sequence shown here is derived from an EMBL/GenBank/DDBJ whole genome shotgun (WGS) entry which is preliminary data.</text>
</comment>
<evidence type="ECO:0000313" key="5">
    <source>
        <dbReference type="EMBL" id="OHV46505.1"/>
    </source>
</evidence>
<dbReference type="Gene3D" id="3.40.50.2000">
    <property type="entry name" value="Glycogen Phosphorylase B"/>
    <property type="match status" value="2"/>
</dbReference>
<dbReference type="PANTHER" id="PTHR12526:SF510">
    <property type="entry name" value="D-INOSITOL 3-PHOSPHATE GLYCOSYLTRANSFERASE"/>
    <property type="match status" value="1"/>
</dbReference>
<dbReference type="SUPFAM" id="SSF53756">
    <property type="entry name" value="UDP-Glycosyltransferase/glycogen phosphorylase"/>
    <property type="match status" value="1"/>
</dbReference>
<proteinExistence type="predicted"/>
<dbReference type="PANTHER" id="PTHR12526">
    <property type="entry name" value="GLYCOSYLTRANSFERASE"/>
    <property type="match status" value="1"/>
</dbReference>
<dbReference type="OrthoDB" id="9772485at2"/>
<dbReference type="InterPro" id="IPR001296">
    <property type="entry name" value="Glyco_trans_1"/>
</dbReference>
<dbReference type="AlphaFoldDB" id="A0A1S1RM73"/>
<dbReference type="Pfam" id="PF13439">
    <property type="entry name" value="Glyco_transf_4"/>
    <property type="match status" value="1"/>
</dbReference>
<gene>
    <name evidence="5" type="ORF">CC117_00825</name>
</gene>
<keyword evidence="1" id="KW-0328">Glycosyltransferase</keyword>
<evidence type="ECO:0000259" key="4">
    <source>
        <dbReference type="Pfam" id="PF13439"/>
    </source>
</evidence>
<dbReference type="Proteomes" id="UP000179627">
    <property type="component" value="Unassembled WGS sequence"/>
</dbReference>
<dbReference type="InterPro" id="IPR028098">
    <property type="entry name" value="Glyco_trans_4-like_N"/>
</dbReference>
<accession>A0A1S1RM73</accession>
<evidence type="ECO:0000256" key="2">
    <source>
        <dbReference type="ARBA" id="ARBA00022679"/>
    </source>
</evidence>